<dbReference type="AlphaFoldDB" id="A0A2T5GB55"/>
<comment type="caution">
    <text evidence="1">The sequence shown here is derived from an EMBL/GenBank/DDBJ whole genome shotgun (WGS) entry which is preliminary data.</text>
</comment>
<reference evidence="1 2" key="1">
    <citation type="submission" date="2017-08" db="EMBL/GenBank/DDBJ databases">
        <title>Burning lignite coal seam in the remote Altai Mountains harbors a hydrogen-driven thermophilic microbial community.</title>
        <authorList>
            <person name="Kadnikov V.V."/>
            <person name="Mardanov A.V."/>
            <person name="Ivasenko D."/>
            <person name="Beletsky A.V."/>
            <person name="Karnachuk O.V."/>
            <person name="Ravin N.V."/>
        </authorList>
    </citation>
    <scope>NUCLEOTIDE SEQUENCE [LARGE SCALE GENOMIC DNA]</scope>
    <source>
        <strain evidence="1">AL31</strain>
    </source>
</reference>
<protein>
    <submittedName>
        <fullName evidence="1">Uncharacterized protein</fullName>
    </submittedName>
</protein>
<organism evidence="1 2">
    <name type="scientific">Brockia lithotrophica</name>
    <dbReference type="NCBI Taxonomy" id="933949"/>
    <lineage>
        <taxon>Bacteria</taxon>
        <taxon>Bacillati</taxon>
        <taxon>Bacillota</taxon>
        <taxon>Bacilli</taxon>
        <taxon>Bacillales</taxon>
        <taxon>Bacillales Family X. Incertae Sedis</taxon>
        <taxon>Brockia</taxon>
    </lineage>
</organism>
<gene>
    <name evidence="1" type="ORF">BLITH_0496</name>
</gene>
<dbReference type="EMBL" id="PEBW01000001">
    <property type="protein sequence ID" value="PTQ53416.1"/>
    <property type="molecule type" value="Genomic_DNA"/>
</dbReference>
<accession>A0A2T5GB55</accession>
<sequence length="37" mass="4485">MARTVLDCEDNIRRFFRRYPKAERLQKTMGYTGFAQD</sequence>
<name>A0A2T5GB55_9BACL</name>
<evidence type="ECO:0000313" key="1">
    <source>
        <dbReference type="EMBL" id="PTQ53416.1"/>
    </source>
</evidence>
<evidence type="ECO:0000313" key="2">
    <source>
        <dbReference type="Proteomes" id="UP000244016"/>
    </source>
</evidence>
<dbReference type="Proteomes" id="UP000244016">
    <property type="component" value="Unassembled WGS sequence"/>
</dbReference>
<proteinExistence type="predicted"/>